<proteinExistence type="inferred from homology"/>
<evidence type="ECO:0000313" key="6">
    <source>
        <dbReference type="Proteomes" id="UP000539473"/>
    </source>
</evidence>
<dbReference type="SUPFAM" id="SSF109709">
    <property type="entry name" value="KorB DNA-binding domain-like"/>
    <property type="match status" value="1"/>
</dbReference>
<dbReference type="Proteomes" id="UP000539473">
    <property type="component" value="Unassembled WGS sequence"/>
</dbReference>
<accession>A0A7W8KEF1</accession>
<comment type="caution">
    <text evidence="5">The sequence shown here is derived from an EMBL/GenBank/DDBJ whole genome shotgun (WGS) entry which is preliminary data.</text>
</comment>
<dbReference type="GO" id="GO:0005694">
    <property type="term" value="C:chromosome"/>
    <property type="evidence" value="ECO:0007669"/>
    <property type="project" value="TreeGrafter"/>
</dbReference>
<dbReference type="Gene3D" id="1.10.10.2830">
    <property type="match status" value="1"/>
</dbReference>
<dbReference type="EMBL" id="BNAJ01000004">
    <property type="protein sequence ID" value="GHF42381.1"/>
    <property type="molecule type" value="Genomic_DNA"/>
</dbReference>
<protein>
    <submittedName>
        <fullName evidence="4">Chromosome partitioning protein ParB</fullName>
    </submittedName>
    <submittedName>
        <fullName evidence="5">ParB family chromosome partitioning protein</fullName>
    </submittedName>
</protein>
<dbReference type="GO" id="GO:0003677">
    <property type="term" value="F:DNA binding"/>
    <property type="evidence" value="ECO:0007669"/>
    <property type="project" value="UniProtKB-KW"/>
</dbReference>
<gene>
    <name evidence="4" type="ORF">GCM10017781_18340</name>
    <name evidence="5" type="ORF">HNQ07_002131</name>
</gene>
<dbReference type="RefSeq" id="WP_184111457.1">
    <property type="nucleotide sequence ID" value="NZ_BNAJ01000004.1"/>
</dbReference>
<organism evidence="5 6">
    <name type="scientific">Deinococcus metalli</name>
    <dbReference type="NCBI Taxonomy" id="1141878"/>
    <lineage>
        <taxon>Bacteria</taxon>
        <taxon>Thermotogati</taxon>
        <taxon>Deinococcota</taxon>
        <taxon>Deinococci</taxon>
        <taxon>Deinococcales</taxon>
        <taxon>Deinococcaceae</taxon>
        <taxon>Deinococcus</taxon>
    </lineage>
</organism>
<dbReference type="AlphaFoldDB" id="A0A7W8KEF1"/>
<evidence type="ECO:0000259" key="3">
    <source>
        <dbReference type="SMART" id="SM00470"/>
    </source>
</evidence>
<feature type="domain" description="ParB-like N-terminal" evidence="3">
    <location>
        <begin position="27"/>
        <end position="116"/>
    </location>
</feature>
<dbReference type="Pfam" id="PF17762">
    <property type="entry name" value="HTH_ParB"/>
    <property type="match status" value="1"/>
</dbReference>
<name>A0A7W8KEF1_9DEIO</name>
<evidence type="ECO:0000256" key="1">
    <source>
        <dbReference type="ARBA" id="ARBA00006295"/>
    </source>
</evidence>
<sequence length="292" mass="32615">MTRAKRSRADAFSSLLGALPVAGETGQTVEIDRIRVLPGQPRRVFDVEAMESLTESIREQGVLQPVLVRPASGGFELIAGERRLRAATAAGLTQIPVVIREVPDDDVLLVAALENLQRQDLNPLDEVEATVTILARELDVATEQVVPLLHAQRRKPHTETTDRIEQVFRRLGRGGWQSFTANKTGVLKFPTELLDLMRTGRLEYTRAAALAKVKDAERRHQLTQQALSDKLSVREINELAKPATLSPMPYQTIKGLIEPRRIEQLGKKDRARVDKLLRELEEILTSDAAFRS</sequence>
<dbReference type="NCBIfam" id="TIGR00180">
    <property type="entry name" value="parB_part"/>
    <property type="match status" value="1"/>
</dbReference>
<dbReference type="InterPro" id="IPR004437">
    <property type="entry name" value="ParB/RepB/Spo0J"/>
</dbReference>
<evidence type="ECO:0000313" key="4">
    <source>
        <dbReference type="EMBL" id="GHF42381.1"/>
    </source>
</evidence>
<dbReference type="InterPro" id="IPR036086">
    <property type="entry name" value="ParB/Sulfiredoxin_sf"/>
</dbReference>
<reference evidence="5 6" key="3">
    <citation type="submission" date="2020-08" db="EMBL/GenBank/DDBJ databases">
        <title>Genomic Encyclopedia of Type Strains, Phase IV (KMG-IV): sequencing the most valuable type-strain genomes for metagenomic binning, comparative biology and taxonomic classification.</title>
        <authorList>
            <person name="Goeker M."/>
        </authorList>
    </citation>
    <scope>NUCLEOTIDE SEQUENCE [LARGE SCALE GENOMIC DNA]</scope>
    <source>
        <strain evidence="5 6">DSM 27521</strain>
    </source>
</reference>
<reference evidence="4" key="4">
    <citation type="submission" date="2024-05" db="EMBL/GenBank/DDBJ databases">
        <authorList>
            <person name="Sun Q."/>
            <person name="Zhou Y."/>
        </authorList>
    </citation>
    <scope>NUCLEOTIDE SEQUENCE</scope>
    <source>
        <strain evidence="4">CGMCC 1.18437</strain>
    </source>
</reference>
<dbReference type="Gene3D" id="3.90.1530.30">
    <property type="match status" value="1"/>
</dbReference>
<keyword evidence="2" id="KW-0238">DNA-binding</keyword>
<dbReference type="InterPro" id="IPR003115">
    <property type="entry name" value="ParB_N"/>
</dbReference>
<dbReference type="GO" id="GO:0007059">
    <property type="term" value="P:chromosome segregation"/>
    <property type="evidence" value="ECO:0007669"/>
    <property type="project" value="TreeGrafter"/>
</dbReference>
<dbReference type="InterPro" id="IPR050336">
    <property type="entry name" value="Chromosome_partition/occlusion"/>
</dbReference>
<comment type="similarity">
    <text evidence="1">Belongs to the ParB family.</text>
</comment>
<keyword evidence="7" id="KW-1185">Reference proteome</keyword>
<evidence type="ECO:0000313" key="7">
    <source>
        <dbReference type="Proteomes" id="UP000619376"/>
    </source>
</evidence>
<dbReference type="CDD" id="cd16393">
    <property type="entry name" value="SPO0J_N"/>
    <property type="match status" value="1"/>
</dbReference>
<evidence type="ECO:0000256" key="2">
    <source>
        <dbReference type="ARBA" id="ARBA00023125"/>
    </source>
</evidence>
<reference evidence="4" key="1">
    <citation type="journal article" date="2014" name="Int. J. Syst. Evol. Microbiol.">
        <title>Complete genome of a new Firmicutes species belonging to the dominant human colonic microbiota ('Ruminococcus bicirculans') reveals two chromosomes and a selective capacity to utilize plant glucans.</title>
        <authorList>
            <consortium name="NISC Comparative Sequencing Program"/>
            <person name="Wegmann U."/>
            <person name="Louis P."/>
            <person name="Goesmann A."/>
            <person name="Henrissat B."/>
            <person name="Duncan S.H."/>
            <person name="Flint H.J."/>
        </authorList>
    </citation>
    <scope>NUCLEOTIDE SEQUENCE</scope>
    <source>
        <strain evidence="4">CGMCC 1.18437</strain>
    </source>
</reference>
<evidence type="ECO:0000313" key="5">
    <source>
        <dbReference type="EMBL" id="MBB5376667.1"/>
    </source>
</evidence>
<dbReference type="SUPFAM" id="SSF110849">
    <property type="entry name" value="ParB/Sulfiredoxin"/>
    <property type="match status" value="1"/>
</dbReference>
<dbReference type="SMART" id="SM00470">
    <property type="entry name" value="ParB"/>
    <property type="match status" value="1"/>
</dbReference>
<dbReference type="Proteomes" id="UP000619376">
    <property type="component" value="Unassembled WGS sequence"/>
</dbReference>
<dbReference type="PANTHER" id="PTHR33375:SF7">
    <property type="entry name" value="CHROMOSOME 2-PARTITIONING PROTEIN PARB-RELATED"/>
    <property type="match status" value="1"/>
</dbReference>
<dbReference type="EMBL" id="JACHFK010000004">
    <property type="protein sequence ID" value="MBB5376667.1"/>
    <property type="molecule type" value="Genomic_DNA"/>
</dbReference>
<dbReference type="InterPro" id="IPR041468">
    <property type="entry name" value="HTH_ParB/Spo0J"/>
</dbReference>
<dbReference type="FunFam" id="3.90.1530.30:FF:000001">
    <property type="entry name" value="Chromosome partitioning protein ParB"/>
    <property type="match status" value="1"/>
</dbReference>
<dbReference type="PANTHER" id="PTHR33375">
    <property type="entry name" value="CHROMOSOME-PARTITIONING PROTEIN PARB-RELATED"/>
    <property type="match status" value="1"/>
</dbReference>
<dbReference type="Pfam" id="PF02195">
    <property type="entry name" value="ParB_N"/>
    <property type="match status" value="1"/>
</dbReference>
<reference evidence="7" key="2">
    <citation type="journal article" date="2019" name="Int. J. Syst. Evol. Microbiol.">
        <title>The Global Catalogue of Microorganisms (GCM) 10K type strain sequencing project: providing services to taxonomists for standard genome sequencing and annotation.</title>
        <authorList>
            <consortium name="The Broad Institute Genomics Platform"/>
            <consortium name="The Broad Institute Genome Sequencing Center for Infectious Disease"/>
            <person name="Wu L."/>
            <person name="Ma J."/>
        </authorList>
    </citation>
    <scope>NUCLEOTIDE SEQUENCE [LARGE SCALE GENOMIC DNA]</scope>
    <source>
        <strain evidence="7">CGMCC 1.18437</strain>
    </source>
</reference>